<evidence type="ECO:0000256" key="1">
    <source>
        <dbReference type="ARBA" id="ARBA00004170"/>
    </source>
</evidence>
<evidence type="ECO:0000256" key="12">
    <source>
        <dbReference type="SAM" id="MobiDB-lite"/>
    </source>
</evidence>
<protein>
    <submittedName>
        <fullName evidence="13">Mitochondrial carrier</fullName>
    </submittedName>
</protein>
<dbReference type="InterPro" id="IPR018108">
    <property type="entry name" value="MCP_transmembrane"/>
</dbReference>
<dbReference type="EMBL" id="MTSL01000191">
    <property type="protein sequence ID" value="PJF17064.1"/>
    <property type="molecule type" value="Genomic_DNA"/>
</dbReference>
<accession>A0A2H9TH27</accession>
<evidence type="ECO:0000256" key="2">
    <source>
        <dbReference type="ARBA" id="ARBA00004225"/>
    </source>
</evidence>
<evidence type="ECO:0000256" key="5">
    <source>
        <dbReference type="ARBA" id="ARBA00022448"/>
    </source>
</evidence>
<keyword evidence="9" id="KW-0496">Mitochondrion</keyword>
<evidence type="ECO:0000256" key="6">
    <source>
        <dbReference type="ARBA" id="ARBA00022692"/>
    </source>
</evidence>
<dbReference type="GO" id="GO:0015031">
    <property type="term" value="P:protein transport"/>
    <property type="evidence" value="ECO:0007669"/>
    <property type="project" value="UniProtKB-KW"/>
</dbReference>
<gene>
    <name evidence="13" type="ORF">PSACC_03133</name>
</gene>
<keyword evidence="14" id="KW-1185">Reference proteome</keyword>
<dbReference type="PANTHER" id="PTHR45758">
    <property type="entry name" value="MITOFERRIN-1-RELATED"/>
    <property type="match status" value="1"/>
</dbReference>
<keyword evidence="5" id="KW-0813">Transport</keyword>
<evidence type="ECO:0000313" key="14">
    <source>
        <dbReference type="Proteomes" id="UP000240830"/>
    </source>
</evidence>
<evidence type="ECO:0000256" key="7">
    <source>
        <dbReference type="ARBA" id="ARBA00022927"/>
    </source>
</evidence>
<comment type="caution">
    <text evidence="13">The sequence shown here is derived from an EMBL/GenBank/DDBJ whole genome shotgun (WGS) entry which is preliminary data.</text>
</comment>
<proteinExistence type="inferred from homology"/>
<dbReference type="GO" id="GO:0042147">
    <property type="term" value="P:retrograde transport, endosome to Golgi"/>
    <property type="evidence" value="ECO:0007669"/>
    <property type="project" value="InterPro"/>
</dbReference>
<dbReference type="GO" id="GO:0015093">
    <property type="term" value="F:ferrous iron transmembrane transporter activity"/>
    <property type="evidence" value="ECO:0007669"/>
    <property type="project" value="TreeGrafter"/>
</dbReference>
<evidence type="ECO:0000256" key="9">
    <source>
        <dbReference type="ARBA" id="ARBA00023128"/>
    </source>
</evidence>
<dbReference type="Gene3D" id="1.25.40.660">
    <property type="entry name" value="Vacuolar protein sorting-associated protein 35, helical subcomplex Vps35-C"/>
    <property type="match status" value="1"/>
</dbReference>
<dbReference type="GO" id="GO:0048250">
    <property type="term" value="P:iron import into the mitochondrion"/>
    <property type="evidence" value="ECO:0007669"/>
    <property type="project" value="UniProtKB-ARBA"/>
</dbReference>
<dbReference type="SUPFAM" id="SSF103506">
    <property type="entry name" value="Mitochondrial carrier"/>
    <property type="match status" value="1"/>
</dbReference>
<evidence type="ECO:0000256" key="3">
    <source>
        <dbReference type="ARBA" id="ARBA00006375"/>
    </source>
</evidence>
<keyword evidence="10 11" id="KW-0472">Membrane</keyword>
<reference evidence="13 14" key="1">
    <citation type="submission" date="2016-10" db="EMBL/GenBank/DDBJ databases">
        <title>The genome of Paramicrosporidium saccamoebae is the missing link in understanding Cryptomycota and Microsporidia evolution.</title>
        <authorList>
            <person name="Quandt C.A."/>
            <person name="Beaudet D."/>
            <person name="Corsaro D."/>
            <person name="Michel R."/>
            <person name="Corradi N."/>
            <person name="James T."/>
        </authorList>
    </citation>
    <scope>NUCLEOTIDE SEQUENCE [LARGE SCALE GENOMIC DNA]</scope>
    <source>
        <strain evidence="13 14">KSL3</strain>
    </source>
</reference>
<dbReference type="InterPro" id="IPR023395">
    <property type="entry name" value="MCP_dom_sf"/>
</dbReference>
<dbReference type="InterPro" id="IPR042491">
    <property type="entry name" value="Vps35_C"/>
</dbReference>
<dbReference type="Proteomes" id="UP000240830">
    <property type="component" value="Unassembled WGS sequence"/>
</dbReference>
<dbReference type="Pfam" id="PF00153">
    <property type="entry name" value="Mito_carr"/>
    <property type="match status" value="3"/>
</dbReference>
<organism evidence="13 14">
    <name type="scientific">Paramicrosporidium saccamoebae</name>
    <dbReference type="NCBI Taxonomy" id="1246581"/>
    <lineage>
        <taxon>Eukaryota</taxon>
        <taxon>Fungi</taxon>
        <taxon>Fungi incertae sedis</taxon>
        <taxon>Cryptomycota</taxon>
        <taxon>Cryptomycota incertae sedis</taxon>
        <taxon>Paramicrosporidium</taxon>
    </lineage>
</organism>
<evidence type="ECO:0000256" key="8">
    <source>
        <dbReference type="ARBA" id="ARBA00022989"/>
    </source>
</evidence>
<evidence type="ECO:0000313" key="13">
    <source>
        <dbReference type="EMBL" id="PJF17064.1"/>
    </source>
</evidence>
<comment type="subcellular location">
    <subcellularLocation>
        <location evidence="1">Membrane</location>
        <topology evidence="1">Peripheral membrane protein</topology>
    </subcellularLocation>
    <subcellularLocation>
        <location evidence="2">Mitochondrion membrane</location>
        <topology evidence="2">Multi-pass membrane protein</topology>
    </subcellularLocation>
</comment>
<dbReference type="OrthoDB" id="43906at2759"/>
<dbReference type="STRING" id="1246581.A0A2H9TH27"/>
<dbReference type="InterPro" id="IPR005378">
    <property type="entry name" value="Vps35"/>
</dbReference>
<dbReference type="PANTHER" id="PTHR45758:SF4">
    <property type="entry name" value="MITOFERRIN-1"/>
    <property type="match status" value="1"/>
</dbReference>
<name>A0A2H9TH27_9FUNG</name>
<evidence type="ECO:0000256" key="10">
    <source>
        <dbReference type="ARBA" id="ARBA00023136"/>
    </source>
</evidence>
<feature type="region of interest" description="Disordered" evidence="12">
    <location>
        <begin position="310"/>
        <end position="398"/>
    </location>
</feature>
<dbReference type="PROSITE" id="PS50920">
    <property type="entry name" value="SOLCAR"/>
    <property type="match status" value="3"/>
</dbReference>
<feature type="repeat" description="Solcar" evidence="11">
    <location>
        <begin position="653"/>
        <end position="740"/>
    </location>
</feature>
<dbReference type="Gene3D" id="1.50.40.10">
    <property type="entry name" value="Mitochondrial carrier domain"/>
    <property type="match status" value="2"/>
</dbReference>
<comment type="similarity">
    <text evidence="4">Belongs to the VPS35 family.</text>
</comment>
<dbReference type="SUPFAM" id="SSF101447">
    <property type="entry name" value="Formin homology 2 domain (FH2 domain)"/>
    <property type="match status" value="1"/>
</dbReference>
<dbReference type="Pfam" id="PF03635">
    <property type="entry name" value="Vps35"/>
    <property type="match status" value="1"/>
</dbReference>
<keyword evidence="7" id="KW-0653">Protein transport</keyword>
<dbReference type="GO" id="GO:0005829">
    <property type="term" value="C:cytosol"/>
    <property type="evidence" value="ECO:0007669"/>
    <property type="project" value="GOC"/>
</dbReference>
<feature type="compositionally biased region" description="Low complexity" evidence="12">
    <location>
        <begin position="343"/>
        <end position="365"/>
    </location>
</feature>
<evidence type="ECO:0000256" key="11">
    <source>
        <dbReference type="PROSITE-ProRule" id="PRU00282"/>
    </source>
</evidence>
<feature type="repeat" description="Solcar" evidence="11">
    <location>
        <begin position="563"/>
        <end position="646"/>
    </location>
</feature>
<sequence>MACSVNKEDHSLVQIPMKGASLAVALVATVMGSRCDPKGPTLTQGTIQELREMSDCTFVTDQISKLGERLKNSNADNIMSRWSVFLEKWQNCNELDLHDVSDWGNNRLDLAWIGSCYRSEDYDDLVKASEGSTVSDIYSLVVNIQKAMSNNDPTEVRLASGKHEYLASIIPTLILQQVEKGFIYPQWSDTTIQMVCNDALARGRFYTVISHSIMNSQNNAKVLFAVAPYILKDPELWKMALEIAVMAFEENDSDVFEVLCALGEDRVLGALNGGGLSNDVASRLSKIKEAAENRPLSDAAGNNIGLVDDLPKAEVESPPLPKLFNRETVDHTKTKENKKTNRNVDNADNVNNVNNVVATNATRNTQGSPLPPPPPPPPPPPSSLRPPVDGTKPPQAPGRALLLGDIAKLRKSTQDEAADLEMSRKPHNDTRTVKKLNKATDSEALKDSLQQKDHADVLGMAFIGMRKAIAGKDNIGDLGDDLSDDSWSELDDIKTRMQILRPHPTAIYRSTLHALSEISSREGLPRLWRGVGSVVLGAGPAHALYFATYERVKEKLVVGEAAKDLTAVGVAGACATAASDAFMTPFDVVKQRMQVHGSTGSVWTCARNIMRQEGPSGFFVSYPTTLILNVPFHMIQFPVYEACRALLNTEDQYSPAAHIIAGGIAGGTAAFCTTPIDVIKTTLQTRNLAGERLSGTRAAIAYILKERGPTAFLMGAVPRTLTFVPGTAVCWAVYEYFKWHLQPSNKSQVASVRLPSRLNSSSESPQFVFRVGLSRPLLWKTTMAGAQLGTLRNAQDYATSFLDALRLLALLAGLISESRTTLEECDRFANVTKSLLQTDQTAINWYRVAKAGELSLPRAYLLLTLGRIYISLDNLSFSRLFTGCERIKSKEELLDDMRICCLAVGEPVKGLALHAALVRQIEPFLFHETTDWCLSRDDTIEALLEEFSVANRLWVRMRFTVGGSDNTERKHLEEIVSYPIRLLSQVPGLDAETYSKTVLPVLLQHLTGCRDELAQEYLTESILTSFSTDFHLQTAEQLLEAVSKYSMAVDIRHLIGLTISRILHSESSKDSALIFKVLWERIAGLLLHRIETSRAEEAIILCVPLLNRALEMAPFVAERVEKILGFVKISSRQAAVYPDSSSCKLLVGKIVDSVLELVPCADSLFEMPSLFGLLGELGEESRSSCSLSLIGRLVKDRLTINTAEQLEYLSDAVGLIALNDRPSTELDSLVNYVNILEYAADGVYNSLLISEDTTAMLENGRKMLSNVAKGEQVLPIIIFTQKAINAWLVAKINPEDIKAALTELHHNVNGKQISPVISRPQFEGAAFECQRQLSLFLYDSVSIAVVQIWARCVEKWRGKPGKNDKGSGGSDLIYDCLVEMLMIFEENVTDHYAQCSILSTVIHQLDESARGLKKSDISVLVSKLHVYGKRLLKIDERRLMLRQVLSLSVKLGAQVELETVVRIAETMQQLLPTDAMTEALLIEIVQFNKLLMNYMAVTEPSSVLGKIVYSYFSVIESQLSQLPIESVSLRQDLDKALEEWTRLGAILRPEYETEDPLTEATEALCLDDSDSRDQGAFSTFNPDLAEF</sequence>
<keyword evidence="6 11" id="KW-0812">Transmembrane</keyword>
<feature type="compositionally biased region" description="Pro residues" evidence="12">
    <location>
        <begin position="369"/>
        <end position="384"/>
    </location>
</feature>
<evidence type="ECO:0000256" key="4">
    <source>
        <dbReference type="ARBA" id="ARBA00006536"/>
    </source>
</evidence>
<keyword evidence="8" id="KW-1133">Transmembrane helix</keyword>
<dbReference type="GO" id="GO:0031966">
    <property type="term" value="C:mitochondrial membrane"/>
    <property type="evidence" value="ECO:0007669"/>
    <property type="project" value="UniProtKB-SubCell"/>
</dbReference>
<feature type="compositionally biased region" description="Basic and acidic residues" evidence="12">
    <location>
        <begin position="324"/>
        <end position="339"/>
    </location>
</feature>
<dbReference type="GO" id="GO:0030906">
    <property type="term" value="C:retromer, cargo-selective complex"/>
    <property type="evidence" value="ECO:0007669"/>
    <property type="project" value="InterPro"/>
</dbReference>
<feature type="repeat" description="Solcar" evidence="11">
    <location>
        <begin position="467"/>
        <end position="555"/>
    </location>
</feature>
<comment type="similarity">
    <text evidence="3">Belongs to the mitochondrial carrier (TC 2.A.29) family.</text>
</comment>